<reference evidence="24" key="1">
    <citation type="journal article" date="2013" name="Genetics">
        <title>The draft genome and transcriptome of Panagrellus redivivus are shaped by the harsh demands of a free-living lifestyle.</title>
        <authorList>
            <person name="Srinivasan J."/>
            <person name="Dillman A.R."/>
            <person name="Macchietto M.G."/>
            <person name="Heikkinen L."/>
            <person name="Lakso M."/>
            <person name="Fracchia K.M."/>
            <person name="Antoshechkin I."/>
            <person name="Mortazavi A."/>
            <person name="Wong G."/>
            <person name="Sternberg P.W."/>
        </authorList>
    </citation>
    <scope>NUCLEOTIDE SEQUENCE [LARGE SCALE GENOMIC DNA]</scope>
    <source>
        <strain evidence="24">MT8872</strain>
    </source>
</reference>
<name>A0A7E4V973_PANRE</name>
<evidence type="ECO:0000256" key="21">
    <source>
        <dbReference type="RuleBase" id="RU365016"/>
    </source>
</evidence>
<reference evidence="25" key="2">
    <citation type="submission" date="2020-10" db="UniProtKB">
        <authorList>
            <consortium name="WormBaseParasite"/>
        </authorList>
    </citation>
    <scope>IDENTIFICATION</scope>
</reference>
<dbReference type="GO" id="GO:0004362">
    <property type="term" value="F:glutathione-disulfide reductase (NADPH) activity"/>
    <property type="evidence" value="ECO:0007669"/>
    <property type="project" value="UniProtKB-EC"/>
</dbReference>
<evidence type="ECO:0000256" key="10">
    <source>
        <dbReference type="ARBA" id="ARBA00022990"/>
    </source>
</evidence>
<dbReference type="PANTHER" id="PTHR42737">
    <property type="entry name" value="GLUTATHIONE REDUCTASE"/>
    <property type="match status" value="1"/>
</dbReference>
<evidence type="ECO:0000256" key="1">
    <source>
        <dbReference type="ARBA" id="ARBA00004173"/>
    </source>
</evidence>
<feature type="domain" description="Pyridine nucleotide-disulphide oxidoreductase dimerisation" evidence="22">
    <location>
        <begin position="363"/>
        <end position="473"/>
    </location>
</feature>
<evidence type="ECO:0000256" key="17">
    <source>
        <dbReference type="PIRSR" id="PIRSR000350-2"/>
    </source>
</evidence>
<dbReference type="PIRSF" id="PIRSF000350">
    <property type="entry name" value="Mercury_reductase_MerA"/>
    <property type="match status" value="1"/>
</dbReference>
<dbReference type="InterPro" id="IPR012999">
    <property type="entry name" value="Pyr_OxRdtase_I_AS"/>
</dbReference>
<dbReference type="InterPro" id="IPR016156">
    <property type="entry name" value="FAD/NAD-linked_Rdtase_dimer_sf"/>
</dbReference>
<evidence type="ECO:0000256" key="18">
    <source>
        <dbReference type="PIRSR" id="PIRSR000350-3"/>
    </source>
</evidence>
<feature type="active site" description="Proton acceptor" evidence="17">
    <location>
        <position position="463"/>
    </location>
</feature>
<keyword evidence="18" id="KW-0520">NAD</keyword>
<evidence type="ECO:0000256" key="9">
    <source>
        <dbReference type="ARBA" id="ARBA00022946"/>
    </source>
</evidence>
<dbReference type="PROSITE" id="PS00076">
    <property type="entry name" value="PYRIDINE_REDOX_1"/>
    <property type="match status" value="1"/>
</dbReference>
<dbReference type="InterPro" id="IPR004099">
    <property type="entry name" value="Pyr_nucl-diS_OxRdtase_dimer"/>
</dbReference>
<feature type="binding site" evidence="18">
    <location>
        <position position="74"/>
    </location>
    <ligand>
        <name>FAD</name>
        <dbReference type="ChEBI" id="CHEBI:57692"/>
    </ligand>
</feature>
<dbReference type="GO" id="GO:0050660">
    <property type="term" value="F:flavin adenine dinucleotide binding"/>
    <property type="evidence" value="ECO:0007669"/>
    <property type="project" value="InterPro"/>
</dbReference>
<feature type="domain" description="FAD/NAD(P)-binding" evidence="23">
    <location>
        <begin position="28"/>
        <end position="342"/>
    </location>
</feature>
<keyword evidence="14 20" id="KW-0676">Redox-active center</keyword>
<evidence type="ECO:0000259" key="23">
    <source>
        <dbReference type="Pfam" id="PF07992"/>
    </source>
</evidence>
<evidence type="ECO:0000256" key="8">
    <source>
        <dbReference type="ARBA" id="ARBA00022857"/>
    </source>
</evidence>
<dbReference type="SUPFAM" id="SSF51905">
    <property type="entry name" value="FAD/NAD(P)-binding domain"/>
    <property type="match status" value="1"/>
</dbReference>
<comment type="cofactor">
    <cofactor evidence="18">
        <name>FAD</name>
        <dbReference type="ChEBI" id="CHEBI:57692"/>
    </cofactor>
    <text evidence="18">Binds 1 FAD per subunit.</text>
</comment>
<keyword evidence="11 20" id="KW-0560">Oxidoreductase</keyword>
<comment type="subcellular location">
    <subcellularLocation>
        <location evidence="2 21">Cytoplasm</location>
    </subcellularLocation>
    <subcellularLocation>
        <location evidence="1">Mitochondrion</location>
    </subcellularLocation>
</comment>
<dbReference type="GO" id="GO:0006749">
    <property type="term" value="P:glutathione metabolic process"/>
    <property type="evidence" value="ECO:0007669"/>
    <property type="project" value="InterPro"/>
</dbReference>
<comment type="catalytic activity">
    <reaction evidence="15 21">
        <text>2 glutathione + NADP(+) = glutathione disulfide + NADPH + H(+)</text>
        <dbReference type="Rhea" id="RHEA:11740"/>
        <dbReference type="ChEBI" id="CHEBI:15378"/>
        <dbReference type="ChEBI" id="CHEBI:57783"/>
        <dbReference type="ChEBI" id="CHEBI:57925"/>
        <dbReference type="ChEBI" id="CHEBI:58297"/>
        <dbReference type="ChEBI" id="CHEBI:58349"/>
        <dbReference type="EC" id="1.8.1.7"/>
    </reaction>
</comment>
<dbReference type="GO" id="GO:0034599">
    <property type="term" value="P:cellular response to oxidative stress"/>
    <property type="evidence" value="ECO:0007669"/>
    <property type="project" value="TreeGrafter"/>
</dbReference>
<dbReference type="EC" id="1.8.1.7" evidence="21"/>
<keyword evidence="10" id="KW-0007">Acetylation</keyword>
<keyword evidence="5 21" id="KW-0963">Cytoplasm</keyword>
<evidence type="ECO:0000256" key="6">
    <source>
        <dbReference type="ARBA" id="ARBA00022630"/>
    </source>
</evidence>
<evidence type="ECO:0000256" key="19">
    <source>
        <dbReference type="PIRSR" id="PIRSR000350-4"/>
    </source>
</evidence>
<evidence type="ECO:0000256" key="11">
    <source>
        <dbReference type="ARBA" id="ARBA00023002"/>
    </source>
</evidence>
<evidence type="ECO:0000256" key="2">
    <source>
        <dbReference type="ARBA" id="ARBA00004496"/>
    </source>
</evidence>
<dbReference type="SUPFAM" id="SSF55424">
    <property type="entry name" value="FAD/NAD-linked reductases, dimerisation (C-terminal) domain"/>
    <property type="match status" value="1"/>
</dbReference>
<feature type="binding site" evidence="18">
    <location>
        <begin position="197"/>
        <end position="204"/>
    </location>
    <ligand>
        <name>NAD(+)</name>
        <dbReference type="ChEBI" id="CHEBI:57540"/>
    </ligand>
</feature>
<dbReference type="PRINTS" id="PR00411">
    <property type="entry name" value="PNDRDTASEI"/>
</dbReference>
<evidence type="ECO:0000256" key="7">
    <source>
        <dbReference type="ARBA" id="ARBA00022827"/>
    </source>
</evidence>
<dbReference type="NCBIfam" id="NF004776">
    <property type="entry name" value="PRK06116.1"/>
    <property type="match status" value="1"/>
</dbReference>
<dbReference type="WBParaSite" id="Pan_g18054.t1">
    <property type="protein sequence ID" value="Pan_g18054.t1"/>
    <property type="gene ID" value="Pan_g18054"/>
</dbReference>
<evidence type="ECO:0000313" key="25">
    <source>
        <dbReference type="WBParaSite" id="Pan_g18054.t1"/>
    </source>
</evidence>
<feature type="binding site" evidence="18">
    <location>
        <position position="286"/>
    </location>
    <ligand>
        <name>NAD(+)</name>
        <dbReference type="ChEBI" id="CHEBI:57540"/>
    </ligand>
</feature>
<keyword evidence="9" id="KW-0809">Transit peptide</keyword>
<evidence type="ECO:0000256" key="4">
    <source>
        <dbReference type="ARBA" id="ARBA00011748"/>
    </source>
</evidence>
<keyword evidence="12" id="KW-0496">Mitochondrion</keyword>
<feature type="binding site" evidence="18">
    <location>
        <position position="327"/>
    </location>
    <ligand>
        <name>FAD</name>
        <dbReference type="ChEBI" id="CHEBI:57692"/>
    </ligand>
</feature>
<evidence type="ECO:0000256" key="3">
    <source>
        <dbReference type="ARBA" id="ARBA00007532"/>
    </source>
</evidence>
<sequence length="481" mass="52140">MGQLLSTFTAFFPKSISYLRTMSAVKEFDYLVIGGGSGGIASARRAREFNVSVALIENQRLGGTCVNVGCVPKKVMYNTALHAEFIRDHADYGFDVKYNGFSWPKVKATRDAYIKRLNGLYESGLTGSKVELIRGLASFDSDGTVVVNGQKYKGKNTLIAVGGTPTIPTDVPGANLGIDSDGFFELEDLPKKTVVVGAGYIALEIAGVLAELGSETHMLIRYEQVLRTFDHTISEVATEFVDKGPIKLHKKTHVKSVEKNANGTLKVTTQEGQVIDDVNTLIWAIGRTPLSARLNLDKVGVKTDSAGHIIVDEYQQTNVPGILSLGDVCGKFLLTPVAIAAGRRLSHRLFNGETENRLEYKNIATVVFSHPPVGVVGLTEKEAVAKYGKDNVLIYKSKFNPLYFAMTTYKEPCTMKLITAGPEEKVVGIHMIGQGVDEMLQGFAVAVTLGGTKKDFDRTVAIHPTGAEELVTMRGGVKSQL</sequence>
<dbReference type="Pfam" id="PF07992">
    <property type="entry name" value="Pyr_redox_2"/>
    <property type="match status" value="1"/>
</dbReference>
<comment type="function">
    <text evidence="16 21">Catalyzes the reduction of glutathione disulfide (GSSG) to reduced glutathione (GSH). Constitutes the major mechanism to maintain a high GSH:GSSG ratio in the cytosol.</text>
</comment>
<dbReference type="GO" id="GO:0045454">
    <property type="term" value="P:cell redox homeostasis"/>
    <property type="evidence" value="ECO:0007669"/>
    <property type="project" value="InterPro"/>
</dbReference>
<dbReference type="PANTHER" id="PTHR42737:SF2">
    <property type="entry name" value="GLUTATHIONE REDUCTASE"/>
    <property type="match status" value="1"/>
</dbReference>
<dbReference type="GO" id="GO:0005829">
    <property type="term" value="C:cytosol"/>
    <property type="evidence" value="ECO:0007669"/>
    <property type="project" value="TreeGrafter"/>
</dbReference>
<evidence type="ECO:0000256" key="5">
    <source>
        <dbReference type="ARBA" id="ARBA00022490"/>
    </source>
</evidence>
<dbReference type="InterPro" id="IPR046952">
    <property type="entry name" value="GSHR/TRXR-like"/>
</dbReference>
<evidence type="ECO:0000256" key="16">
    <source>
        <dbReference type="ARBA" id="ARBA00056905"/>
    </source>
</evidence>
<keyword evidence="24" id="KW-1185">Reference proteome</keyword>
<feature type="disulfide bond" description="Redox-active" evidence="19">
    <location>
        <begin position="65"/>
        <end position="70"/>
    </location>
</feature>
<dbReference type="Gene3D" id="3.30.390.30">
    <property type="match status" value="1"/>
</dbReference>
<dbReference type="Gene3D" id="3.50.50.60">
    <property type="entry name" value="FAD/NAD(P)-binding domain"/>
    <property type="match status" value="2"/>
</dbReference>
<dbReference type="InterPro" id="IPR036188">
    <property type="entry name" value="FAD/NAD-bd_sf"/>
</dbReference>
<dbReference type="GO" id="GO:0005739">
    <property type="term" value="C:mitochondrion"/>
    <property type="evidence" value="ECO:0007669"/>
    <property type="project" value="UniProtKB-SubCell"/>
</dbReference>
<evidence type="ECO:0000256" key="12">
    <source>
        <dbReference type="ARBA" id="ARBA00023128"/>
    </source>
</evidence>
<dbReference type="Proteomes" id="UP000492821">
    <property type="component" value="Unassembled WGS sequence"/>
</dbReference>
<keyword evidence="13" id="KW-1015">Disulfide bond</keyword>
<evidence type="ECO:0000256" key="20">
    <source>
        <dbReference type="RuleBase" id="RU003691"/>
    </source>
</evidence>
<accession>A0A7E4V973</accession>
<evidence type="ECO:0000256" key="13">
    <source>
        <dbReference type="ARBA" id="ARBA00023157"/>
    </source>
</evidence>
<dbReference type="InterPro" id="IPR001100">
    <property type="entry name" value="Pyr_nuc-diS_OxRdtase"/>
</dbReference>
<dbReference type="InterPro" id="IPR006322">
    <property type="entry name" value="Glutathione_Rdtase_euk/bac"/>
</dbReference>
<dbReference type="AlphaFoldDB" id="A0A7E4V973"/>
<dbReference type="GO" id="GO:0050661">
    <property type="term" value="F:NADP binding"/>
    <property type="evidence" value="ECO:0007669"/>
    <property type="project" value="InterPro"/>
</dbReference>
<dbReference type="FunFam" id="3.50.50.60:FF:000671">
    <property type="entry name" value="Thioredoxin reductase 2, tandem duplicate 1"/>
    <property type="match status" value="1"/>
</dbReference>
<dbReference type="PRINTS" id="PR00368">
    <property type="entry name" value="FADPNR"/>
</dbReference>
<dbReference type="FunFam" id="3.50.50.60:FF:000484">
    <property type="entry name" value="Glutathione reductase, mitochondrial"/>
    <property type="match status" value="1"/>
</dbReference>
<keyword evidence="7 18" id="KW-0274">FAD</keyword>
<organism evidence="24 25">
    <name type="scientific">Panagrellus redivivus</name>
    <name type="common">Microworm</name>
    <dbReference type="NCBI Taxonomy" id="6233"/>
    <lineage>
        <taxon>Eukaryota</taxon>
        <taxon>Metazoa</taxon>
        <taxon>Ecdysozoa</taxon>
        <taxon>Nematoda</taxon>
        <taxon>Chromadorea</taxon>
        <taxon>Rhabditida</taxon>
        <taxon>Tylenchina</taxon>
        <taxon>Panagrolaimomorpha</taxon>
        <taxon>Panagrolaimoidea</taxon>
        <taxon>Panagrolaimidae</taxon>
        <taxon>Panagrellus</taxon>
    </lineage>
</organism>
<proteinExistence type="inferred from homology"/>
<evidence type="ECO:0000256" key="14">
    <source>
        <dbReference type="ARBA" id="ARBA00023284"/>
    </source>
</evidence>
<evidence type="ECO:0000259" key="22">
    <source>
        <dbReference type="Pfam" id="PF02852"/>
    </source>
</evidence>
<dbReference type="Pfam" id="PF02852">
    <property type="entry name" value="Pyr_redox_dim"/>
    <property type="match status" value="1"/>
</dbReference>
<comment type="similarity">
    <text evidence="3 20">Belongs to the class-I pyridine nucleotide-disulfide oxidoreductase family.</text>
</comment>
<keyword evidence="8 21" id="KW-0521">NADP</keyword>
<dbReference type="FunFam" id="3.30.390.30:FF:000003">
    <property type="entry name" value="Glutathione reductase"/>
    <property type="match status" value="1"/>
</dbReference>
<comment type="subunit">
    <text evidence="4">Homodimer; disulfide-linked.</text>
</comment>
<dbReference type="InterPro" id="IPR023753">
    <property type="entry name" value="FAD/NAD-binding_dom"/>
</dbReference>
<keyword evidence="6 20" id="KW-0285">Flavoprotein</keyword>
<evidence type="ECO:0000256" key="15">
    <source>
        <dbReference type="ARBA" id="ARBA00049142"/>
    </source>
</evidence>
<dbReference type="NCBIfam" id="TIGR01421">
    <property type="entry name" value="gluta_reduc_1"/>
    <property type="match status" value="1"/>
</dbReference>
<evidence type="ECO:0000313" key="24">
    <source>
        <dbReference type="Proteomes" id="UP000492821"/>
    </source>
</evidence>
<keyword evidence="18" id="KW-0547">Nucleotide-binding</keyword>
<protein>
    <recommendedName>
        <fullName evidence="21">Glutathione reductase</fullName>
        <ecNumber evidence="21">1.8.1.7</ecNumber>
    </recommendedName>
</protein>